<evidence type="ECO:0000313" key="2">
    <source>
        <dbReference type="Proteomes" id="UP000289738"/>
    </source>
</evidence>
<dbReference type="Proteomes" id="UP000289738">
    <property type="component" value="Chromosome A08"/>
</dbReference>
<protein>
    <recommendedName>
        <fullName evidence="3">Transposase MuDR plant domain-containing protein</fullName>
    </recommendedName>
</protein>
<name>A0A445BTT4_ARAHY</name>
<proteinExistence type="predicted"/>
<accession>A0A445BTT4</accession>
<organism evidence="1 2">
    <name type="scientific">Arachis hypogaea</name>
    <name type="common">Peanut</name>
    <dbReference type="NCBI Taxonomy" id="3818"/>
    <lineage>
        <taxon>Eukaryota</taxon>
        <taxon>Viridiplantae</taxon>
        <taxon>Streptophyta</taxon>
        <taxon>Embryophyta</taxon>
        <taxon>Tracheophyta</taxon>
        <taxon>Spermatophyta</taxon>
        <taxon>Magnoliopsida</taxon>
        <taxon>eudicotyledons</taxon>
        <taxon>Gunneridae</taxon>
        <taxon>Pentapetalae</taxon>
        <taxon>rosids</taxon>
        <taxon>fabids</taxon>
        <taxon>Fabales</taxon>
        <taxon>Fabaceae</taxon>
        <taxon>Papilionoideae</taxon>
        <taxon>50 kb inversion clade</taxon>
        <taxon>dalbergioids sensu lato</taxon>
        <taxon>Dalbergieae</taxon>
        <taxon>Pterocarpus clade</taxon>
        <taxon>Arachis</taxon>
    </lineage>
</organism>
<evidence type="ECO:0008006" key="3">
    <source>
        <dbReference type="Google" id="ProtNLM"/>
    </source>
</evidence>
<evidence type="ECO:0000313" key="1">
    <source>
        <dbReference type="EMBL" id="RYR42028.1"/>
    </source>
</evidence>
<reference evidence="1 2" key="1">
    <citation type="submission" date="2019-01" db="EMBL/GenBank/DDBJ databases">
        <title>Sequencing of cultivated peanut Arachis hypogaea provides insights into genome evolution and oil improvement.</title>
        <authorList>
            <person name="Chen X."/>
        </authorList>
    </citation>
    <scope>NUCLEOTIDE SEQUENCE [LARGE SCALE GENOMIC DNA]</scope>
    <source>
        <strain evidence="2">cv. Fuhuasheng</strain>
        <tissue evidence="1">Leaves</tissue>
    </source>
</reference>
<sequence length="380" mass="42699">MASKDSFLVLVHYRGSIKKKTRSGIKFTDKDLLSVFLKPTMSVKRVEKLFYRISILVLRDDVKYDSFVIGSDEDLEVLFYCRWQFFKVKTPELLAKLVDVVSSSGATAAYSSSRHVGASSFVPVIAPEAMVVATPSFAADLNRGGDENLGGIPDGIDDVMWDDDDDHDVEPNIIADDNGDNITRNNPAGAGGVFSSRTQQYPPHFSILDLDAMNSRGFLVNLFNLVTKIHRIPEDKEEAVLSYKVVEFDYRKYFWKGKEFGNRCTWLIRISLRQRRCIWEVKRYNGPHTCLATSISSDHKSLDYRVISVFILPIVRVDAAVCIKVLLNDARLSQWSCQNCKLCGNHRSSHLPSFNIKKSMSSVALGRGCTQLNCGSTRST</sequence>
<dbReference type="AlphaFoldDB" id="A0A445BTT4"/>
<keyword evidence="2" id="KW-1185">Reference proteome</keyword>
<comment type="caution">
    <text evidence="1">The sequence shown here is derived from an EMBL/GenBank/DDBJ whole genome shotgun (WGS) entry which is preliminary data.</text>
</comment>
<gene>
    <name evidence="1" type="ORF">Ahy_A08g038479</name>
</gene>
<dbReference type="EMBL" id="SDMP01000008">
    <property type="protein sequence ID" value="RYR42028.1"/>
    <property type="molecule type" value="Genomic_DNA"/>
</dbReference>